<dbReference type="PANTHER" id="PTHR10763:SF23">
    <property type="entry name" value="ORIGIN RECOGNITION COMPLEX SUBUNIT 1"/>
    <property type="match status" value="1"/>
</dbReference>
<reference evidence="16" key="1">
    <citation type="submission" date="2021-04" db="EMBL/GenBank/DDBJ databases">
        <authorList>
            <consortium name="Wellcome Sanger Institute Data Sharing"/>
        </authorList>
    </citation>
    <scope>NUCLEOTIDE SEQUENCE [LARGE SCALE GENOMIC DNA]</scope>
</reference>
<dbReference type="GO" id="GO:0003688">
    <property type="term" value="F:DNA replication origin binding"/>
    <property type="evidence" value="ECO:0007669"/>
    <property type="project" value="TreeGrafter"/>
</dbReference>
<feature type="domain" description="BAH" evidence="15">
    <location>
        <begin position="45"/>
        <end position="168"/>
    </location>
</feature>
<reference evidence="16" key="2">
    <citation type="submission" date="2025-08" db="UniProtKB">
        <authorList>
            <consortium name="Ensembl"/>
        </authorList>
    </citation>
    <scope>IDENTIFICATION</scope>
</reference>
<name>A0A671VQF3_SPAAU</name>
<evidence type="ECO:0000256" key="4">
    <source>
        <dbReference type="ARBA" id="ARBA00022553"/>
    </source>
</evidence>
<keyword evidence="6" id="KW-0479">Metal-binding</keyword>
<dbReference type="SMART" id="SM00439">
    <property type="entry name" value="BAH"/>
    <property type="match status" value="1"/>
</dbReference>
<keyword evidence="11 13" id="KW-0539">Nucleus</keyword>
<dbReference type="InterPro" id="IPR003593">
    <property type="entry name" value="AAA+_ATPase"/>
</dbReference>
<evidence type="ECO:0000256" key="8">
    <source>
        <dbReference type="ARBA" id="ARBA00022840"/>
    </source>
</evidence>
<dbReference type="AlphaFoldDB" id="A0A671VQF3"/>
<keyword evidence="8 13" id="KW-0067">ATP-binding</keyword>
<feature type="compositionally biased region" description="Pro residues" evidence="14">
    <location>
        <begin position="177"/>
        <end position="189"/>
    </location>
</feature>
<evidence type="ECO:0000256" key="10">
    <source>
        <dbReference type="ARBA" id="ARBA00023125"/>
    </source>
</evidence>
<dbReference type="GO" id="GO:0003682">
    <property type="term" value="F:chromatin binding"/>
    <property type="evidence" value="ECO:0007669"/>
    <property type="project" value="InterPro"/>
</dbReference>
<dbReference type="SUPFAM" id="SSF52540">
    <property type="entry name" value="P-loop containing nucleoside triphosphate hydrolases"/>
    <property type="match status" value="1"/>
</dbReference>
<evidence type="ECO:0000256" key="12">
    <source>
        <dbReference type="ARBA" id="ARBA00046605"/>
    </source>
</evidence>
<dbReference type="Gene3D" id="3.40.50.300">
    <property type="entry name" value="P-loop containing nucleotide triphosphate hydrolases"/>
    <property type="match status" value="1"/>
</dbReference>
<dbReference type="FunFam" id="2.30.30.490:FF:000010">
    <property type="entry name" value="Origin recognition complex subunit 1"/>
    <property type="match status" value="1"/>
</dbReference>
<dbReference type="FunFam" id="3.40.50.300:FF:000199">
    <property type="entry name" value="Origin recognition complex subunit 1"/>
    <property type="match status" value="1"/>
</dbReference>
<keyword evidence="17" id="KW-1185">Reference proteome</keyword>
<dbReference type="GeneTree" id="ENSGT00530000063498"/>
<dbReference type="PANTHER" id="PTHR10763">
    <property type="entry name" value="CELL DIVISION CONTROL PROTEIN 6-RELATED"/>
    <property type="match status" value="1"/>
</dbReference>
<dbReference type="PROSITE" id="PS51038">
    <property type="entry name" value="BAH"/>
    <property type="match status" value="1"/>
</dbReference>
<keyword evidence="7 13" id="KW-0547">Nucleotide-binding</keyword>
<comment type="similarity">
    <text evidence="2 13">Belongs to the ORC1 family.</text>
</comment>
<keyword evidence="10 13" id="KW-0238">DNA-binding</keyword>
<feature type="region of interest" description="Disordered" evidence="14">
    <location>
        <begin position="171"/>
        <end position="207"/>
    </location>
</feature>
<evidence type="ECO:0000259" key="15">
    <source>
        <dbReference type="PROSITE" id="PS51038"/>
    </source>
</evidence>
<keyword evidence="5 13" id="KW-0235">DNA replication</keyword>
<feature type="compositionally biased region" description="Low complexity" evidence="14">
    <location>
        <begin position="420"/>
        <end position="431"/>
    </location>
</feature>
<sequence length="904" mass="100152">MKYSSRLRVRRVYRWCEEPLSFNRKLKTHEYRSLAISVEGLPRTTVIKTGQHILIEGDDEDNPYVAKVVKLFSDESGTQKKAVVQWFARVSEVPLSKLKLLGREPHPQEIFYYEGRSCDDEVNAESILRPVQVKHLDGAAPFPDSVDKDTLYVKLSWDSKTFRAVDSALVEQDRPPCPKPSLPPSPPCSPLAAAPGSRGPSRRALPTPDLAVLRRALSGEVRRGRATMSAGKAGAAEAESLHSATKLSASKCLSAKRRDASARTPGVRKKLELSGPDNKSMICDDVLSQLLDDELESEVTFAQRMSSSPPQATPLTHSLTPLRKAHRAPAAEGAFPLKPAAIVLSKSSLSEMSPPSAARDDSSRATTPSRKKEPKTLKEPALGVLAEVDNENSPMLPVATTPRSSKRKSAQLVSSRIRKQLNLLENQQDLNSDGEDEDEFVPSKKELQSSSEDDEDEAALESDEEVVLKKGRHAASGPRTPRSKQKTRSSTRTPRKTPNKKITPGTPRTPHRATPSIPSRSLPARQPANVLEEARTRLHVSSVPESLPCREQEFQDIYSFVESKIVDGTGGCMYISGVPGTGKTATVHEVMRCLQHAADVDEIPPFHFIEINGMKMTDPHQAYVQILQKLTGQKATADHAAALLEKRFSNPAPRKETTVLLVDELDLLWTRKQNVMYNLFDWPTRRHARLVVLTIANTMDLPERIMINRVASRLGLTRMSFQPYSFKQLQQIIMSRLNKVKAFEEDALQLVSRKVAALSGDARRCLDICRRATEICEHSAAKPSATGLVGMSHVMEVLNEMFSSSYITAIKCASVQEQLFLRAVIAEFRRLGLEEATFQQVFVQHQALCRVEGLQPISVSEGLAVCQRLGACRLLLLEPSRLGVLQRVRLNVSQDDVLFALKAD</sequence>
<dbReference type="GO" id="GO:0006270">
    <property type="term" value="P:DNA replication initiation"/>
    <property type="evidence" value="ECO:0007669"/>
    <property type="project" value="TreeGrafter"/>
</dbReference>
<evidence type="ECO:0000256" key="9">
    <source>
        <dbReference type="ARBA" id="ARBA00022842"/>
    </source>
</evidence>
<dbReference type="GeneID" id="115590748"/>
<feature type="compositionally biased region" description="Basic residues" evidence="14">
    <location>
        <begin position="481"/>
        <end position="499"/>
    </location>
</feature>
<comment type="subunit">
    <text evidence="12">Component of ORC, a complex composed of at least 6 subunits: ORC1, ORC2, ORC3, ORC4, ORC5 and ORC6. ORC is regulated in a cell-cycle dependent manner. It is sequentially assembled at the exit from anaphase of mitosis and disassembled as cells enter S phase. Interacts with CDC6 and KAT7/HBO1. Interacts with LRWD1 predominantly during the G1 phase and with less affinity during mitosis, when phosphorylated.</text>
</comment>
<dbReference type="CDD" id="cd04719">
    <property type="entry name" value="BAH_Orc1p_animal"/>
    <property type="match status" value="1"/>
</dbReference>
<organism evidence="16 17">
    <name type="scientific">Sparus aurata</name>
    <name type="common">Gilthead sea bream</name>
    <dbReference type="NCBI Taxonomy" id="8175"/>
    <lineage>
        <taxon>Eukaryota</taxon>
        <taxon>Metazoa</taxon>
        <taxon>Chordata</taxon>
        <taxon>Craniata</taxon>
        <taxon>Vertebrata</taxon>
        <taxon>Euteleostomi</taxon>
        <taxon>Actinopterygii</taxon>
        <taxon>Neopterygii</taxon>
        <taxon>Teleostei</taxon>
        <taxon>Neoteleostei</taxon>
        <taxon>Acanthomorphata</taxon>
        <taxon>Eupercaria</taxon>
        <taxon>Spariformes</taxon>
        <taxon>Sparidae</taxon>
        <taxon>Sparus</taxon>
    </lineage>
</organism>
<dbReference type="GO" id="GO:0046872">
    <property type="term" value="F:metal ion binding"/>
    <property type="evidence" value="ECO:0007669"/>
    <property type="project" value="UniProtKB-KW"/>
</dbReference>
<dbReference type="Pfam" id="PF00004">
    <property type="entry name" value="AAA"/>
    <property type="match status" value="1"/>
</dbReference>
<evidence type="ECO:0000256" key="1">
    <source>
        <dbReference type="ARBA" id="ARBA00004123"/>
    </source>
</evidence>
<dbReference type="Proteomes" id="UP000472265">
    <property type="component" value="Chromosome 11"/>
</dbReference>
<dbReference type="InterPro" id="IPR041083">
    <property type="entry name" value="AAA_lid_10"/>
</dbReference>
<evidence type="ECO:0000256" key="7">
    <source>
        <dbReference type="ARBA" id="ARBA00022741"/>
    </source>
</evidence>
<protein>
    <recommendedName>
        <fullName evidence="3 13">Origin recognition complex subunit 1</fullName>
    </recommendedName>
</protein>
<dbReference type="InterPro" id="IPR003959">
    <property type="entry name" value="ATPase_AAA_core"/>
</dbReference>
<dbReference type="SMART" id="SM01074">
    <property type="entry name" value="Cdc6_C"/>
    <property type="match status" value="1"/>
</dbReference>
<evidence type="ECO:0000256" key="3">
    <source>
        <dbReference type="ARBA" id="ARBA00019081"/>
    </source>
</evidence>
<dbReference type="FunFam" id="1.10.8.60:FF:000062">
    <property type="entry name" value="Origin recognition complex subunit 1"/>
    <property type="match status" value="1"/>
</dbReference>
<comment type="subunit">
    <text evidence="13">ORC is composed of six subunits.</text>
</comment>
<feature type="compositionally biased region" description="Acidic residues" evidence="14">
    <location>
        <begin position="451"/>
        <end position="465"/>
    </location>
</feature>
<dbReference type="SMART" id="SM00382">
    <property type="entry name" value="AAA"/>
    <property type="match status" value="1"/>
</dbReference>
<keyword evidence="9" id="KW-0460">Magnesium</keyword>
<dbReference type="CDD" id="cd08768">
    <property type="entry name" value="Cdc6_C"/>
    <property type="match status" value="1"/>
</dbReference>
<dbReference type="Pfam" id="PF17872">
    <property type="entry name" value="AAA_lid_10"/>
    <property type="match status" value="1"/>
</dbReference>
<dbReference type="Ensembl" id="ENSSAUT00010030830.1">
    <property type="protein sequence ID" value="ENSSAUP00010029233.1"/>
    <property type="gene ID" value="ENSSAUG00010012555.1"/>
</dbReference>
<dbReference type="Pfam" id="PF09079">
    <property type="entry name" value="WHD_Cdc6"/>
    <property type="match status" value="1"/>
</dbReference>
<dbReference type="GO" id="GO:0033314">
    <property type="term" value="P:mitotic DNA replication checkpoint signaling"/>
    <property type="evidence" value="ECO:0007669"/>
    <property type="project" value="TreeGrafter"/>
</dbReference>
<dbReference type="GO" id="GO:0005524">
    <property type="term" value="F:ATP binding"/>
    <property type="evidence" value="ECO:0007669"/>
    <property type="project" value="UniProtKB-KW"/>
</dbReference>
<comment type="function">
    <text evidence="13">Component of the origin recognition complex (ORC) that binds origins of replication. DNA-binding is ATP-dependent, however specific DNA sequences that define origins of replication have not been identified so far. ORC is required to assemble the pre-replication complex necessary to initiate DNA replication.</text>
</comment>
<dbReference type="InterPro" id="IPR015163">
    <property type="entry name" value="Cdc6_C"/>
</dbReference>
<dbReference type="GO" id="GO:0005664">
    <property type="term" value="C:nuclear origin of replication recognition complex"/>
    <property type="evidence" value="ECO:0007669"/>
    <property type="project" value="TreeGrafter"/>
</dbReference>
<feature type="region of interest" description="Disordered" evidence="14">
    <location>
        <begin position="348"/>
        <end position="523"/>
    </location>
</feature>
<reference evidence="16" key="3">
    <citation type="submission" date="2025-09" db="UniProtKB">
        <authorList>
            <consortium name="Ensembl"/>
        </authorList>
    </citation>
    <scope>IDENTIFICATION</scope>
</reference>
<evidence type="ECO:0000313" key="16">
    <source>
        <dbReference type="Ensembl" id="ENSSAUP00010029233.1"/>
    </source>
</evidence>
<dbReference type="InterPro" id="IPR027417">
    <property type="entry name" value="P-loop_NTPase"/>
</dbReference>
<dbReference type="InterPro" id="IPR001025">
    <property type="entry name" value="BAH_dom"/>
</dbReference>
<accession>A0A671VQF3</accession>
<dbReference type="InterPro" id="IPR043151">
    <property type="entry name" value="BAH_sf"/>
</dbReference>
<dbReference type="Gene3D" id="1.10.8.60">
    <property type="match status" value="1"/>
</dbReference>
<evidence type="ECO:0000256" key="14">
    <source>
        <dbReference type="SAM" id="MobiDB-lite"/>
    </source>
</evidence>
<evidence type="ECO:0000256" key="13">
    <source>
        <dbReference type="RuleBase" id="RU365058"/>
    </source>
</evidence>
<evidence type="ECO:0000313" key="17">
    <source>
        <dbReference type="Proteomes" id="UP000472265"/>
    </source>
</evidence>
<evidence type="ECO:0000256" key="11">
    <source>
        <dbReference type="ARBA" id="ARBA00023242"/>
    </source>
</evidence>
<keyword evidence="4" id="KW-0597">Phosphoprotein</keyword>
<evidence type="ECO:0000256" key="5">
    <source>
        <dbReference type="ARBA" id="ARBA00022705"/>
    </source>
</evidence>
<dbReference type="Pfam" id="PF01426">
    <property type="entry name" value="BAH"/>
    <property type="match status" value="1"/>
</dbReference>
<evidence type="ECO:0000256" key="2">
    <source>
        <dbReference type="ARBA" id="ARBA00008398"/>
    </source>
</evidence>
<dbReference type="Gene3D" id="2.30.30.490">
    <property type="match status" value="1"/>
</dbReference>
<evidence type="ECO:0000256" key="6">
    <source>
        <dbReference type="ARBA" id="ARBA00022723"/>
    </source>
</evidence>
<gene>
    <name evidence="16" type="primary">ORC1</name>
    <name evidence="16" type="synonym">orc1</name>
</gene>
<dbReference type="InterPro" id="IPR050311">
    <property type="entry name" value="ORC1/CDC6"/>
</dbReference>
<comment type="subcellular location">
    <subcellularLocation>
        <location evidence="1 13">Nucleus</location>
    </subcellularLocation>
</comment>
<dbReference type="RefSeq" id="XP_030287977.1">
    <property type="nucleotide sequence ID" value="XM_030432117.1"/>
</dbReference>
<dbReference type="GO" id="GO:0016887">
    <property type="term" value="F:ATP hydrolysis activity"/>
    <property type="evidence" value="ECO:0007669"/>
    <property type="project" value="InterPro"/>
</dbReference>
<dbReference type="CTD" id="4998"/>
<proteinExistence type="inferred from homology"/>